<organism evidence="1">
    <name type="scientific">Podoviridae sp. ctaNW81</name>
    <dbReference type="NCBI Taxonomy" id="2826562"/>
    <lineage>
        <taxon>Viruses</taxon>
        <taxon>Duplodnaviria</taxon>
        <taxon>Heunggongvirae</taxon>
        <taxon>Uroviricota</taxon>
        <taxon>Caudoviricetes</taxon>
    </lineage>
</organism>
<sequence>MRDNTLDISNYTLPADNTLFDRLSTLFVDYDKIYSYILAYNKTKNIYKLKITVCSTERYNTYDAQTVLEDICDNLVTYLADNGSVVCFLQPDLSIQCEMFTPYAHKLATEEHLHWQHMEVEDLVQMVYECMTILYNKGYYLNKYLVRKTFLNKLYGALRKRPADKECSLYAPVGKEGMRDITIADTLEDDTIEQRDIAENADALLSVIDEMREILLTYISERQYKQLLFEYNNRCVTAANAKLVQNIRLWLKRDGFNRAYIHRRYY</sequence>
<accession>A0A8S5M572</accession>
<reference evidence="1" key="1">
    <citation type="journal article" date="2021" name="Proc. Natl. Acad. Sci. U.S.A.">
        <title>A Catalog of Tens of Thousands of Viruses from Human Metagenomes Reveals Hidden Associations with Chronic Diseases.</title>
        <authorList>
            <person name="Tisza M.J."/>
            <person name="Buck C.B."/>
        </authorList>
    </citation>
    <scope>NUCLEOTIDE SEQUENCE</scope>
    <source>
        <strain evidence="1">CtaNW81</strain>
    </source>
</reference>
<name>A0A8S5M572_9CAUD</name>
<dbReference type="EMBL" id="BK014826">
    <property type="protein sequence ID" value="DAD77473.1"/>
    <property type="molecule type" value="Genomic_DNA"/>
</dbReference>
<proteinExistence type="predicted"/>
<protein>
    <submittedName>
        <fullName evidence="1">Uncharacterized protein</fullName>
    </submittedName>
</protein>
<evidence type="ECO:0000313" key="1">
    <source>
        <dbReference type="EMBL" id="DAD77473.1"/>
    </source>
</evidence>